<protein>
    <submittedName>
        <fullName evidence="1">AAA family ATPase</fullName>
    </submittedName>
</protein>
<dbReference type="SUPFAM" id="SSF52540">
    <property type="entry name" value="P-loop containing nucleoside triphosphate hydrolases"/>
    <property type="match status" value="1"/>
</dbReference>
<gene>
    <name evidence="1" type="ORF">H9632_06260</name>
</gene>
<evidence type="ECO:0000313" key="2">
    <source>
        <dbReference type="Proteomes" id="UP000600565"/>
    </source>
</evidence>
<sequence>MEKIKDIEFIIQQSLEKDEPVIIAIDGPATSGKTTLSQKLKEKFNIVMIPMDHFFLPMNMKTPERLAEIGGNVDYRRVEEEICIPFKNREFSHYRAFNCQTKTYEEKQGQQSKVLLLEGVYALHPTLQKYIDYALVLEITKSEQMTRLKKRNTPQIVEKYIQEWIPLEDRYFEYLNRIGE</sequence>
<reference evidence="1 2" key="1">
    <citation type="submission" date="2020-08" db="EMBL/GenBank/DDBJ databases">
        <title>A Genomic Blueprint of the Chicken Gut Microbiome.</title>
        <authorList>
            <person name="Gilroy R."/>
            <person name="Ravi A."/>
            <person name="Getino M."/>
            <person name="Pursley I."/>
            <person name="Horton D.L."/>
            <person name="Alikhan N.-F."/>
            <person name="Baker D."/>
            <person name="Gharbi K."/>
            <person name="Hall N."/>
            <person name="Watson M."/>
            <person name="Adriaenssens E.M."/>
            <person name="Foster-Nyarko E."/>
            <person name="Jarju S."/>
            <person name="Secka A."/>
            <person name="Antonio M."/>
            <person name="Oren A."/>
            <person name="Chaudhuri R."/>
            <person name="La Ragione R.M."/>
            <person name="Hildebrand F."/>
            <person name="Pallen M.J."/>
        </authorList>
    </citation>
    <scope>NUCLEOTIDE SEQUENCE [LARGE SCALE GENOMIC DNA]</scope>
    <source>
        <strain evidence="1 2">Sa1YVA6</strain>
    </source>
</reference>
<accession>A0ABR8XL48</accession>
<dbReference type="PANTHER" id="PTHR10285">
    <property type="entry name" value="URIDINE KINASE"/>
    <property type="match status" value="1"/>
</dbReference>
<dbReference type="InterPro" id="IPR027417">
    <property type="entry name" value="P-loop_NTPase"/>
</dbReference>
<name>A0ABR8XL48_9BACL</name>
<proteinExistence type="predicted"/>
<dbReference type="EMBL" id="JACSPW010000004">
    <property type="protein sequence ID" value="MBD8032665.1"/>
    <property type="molecule type" value="Genomic_DNA"/>
</dbReference>
<evidence type="ECO:0000313" key="1">
    <source>
        <dbReference type="EMBL" id="MBD8032665.1"/>
    </source>
</evidence>
<dbReference type="Gene3D" id="3.40.50.300">
    <property type="entry name" value="P-loop containing nucleotide triphosphate hydrolases"/>
    <property type="match status" value="1"/>
</dbReference>
<keyword evidence="2" id="KW-1185">Reference proteome</keyword>
<dbReference type="Proteomes" id="UP000600565">
    <property type="component" value="Unassembled WGS sequence"/>
</dbReference>
<comment type="caution">
    <text evidence="1">The sequence shown here is derived from an EMBL/GenBank/DDBJ whole genome shotgun (WGS) entry which is preliminary data.</text>
</comment>
<organism evidence="1 2">
    <name type="scientific">Solibacillus merdavium</name>
    <dbReference type="NCBI Taxonomy" id="2762218"/>
    <lineage>
        <taxon>Bacteria</taxon>
        <taxon>Bacillati</taxon>
        <taxon>Bacillota</taxon>
        <taxon>Bacilli</taxon>
        <taxon>Bacillales</taxon>
        <taxon>Caryophanaceae</taxon>
        <taxon>Solibacillus</taxon>
    </lineage>
</organism>
<dbReference type="RefSeq" id="WP_191703258.1">
    <property type="nucleotide sequence ID" value="NZ_JACSPW010000004.1"/>
</dbReference>